<evidence type="ECO:0000259" key="9">
    <source>
        <dbReference type="Pfam" id="PF03711"/>
    </source>
</evidence>
<comment type="catalytic activity">
    <reaction evidence="6">
        <text>dTMP + ATP = dTDP + ADP</text>
        <dbReference type="Rhea" id="RHEA:13517"/>
        <dbReference type="ChEBI" id="CHEBI:30616"/>
        <dbReference type="ChEBI" id="CHEBI:58369"/>
        <dbReference type="ChEBI" id="CHEBI:63528"/>
        <dbReference type="ChEBI" id="CHEBI:456216"/>
        <dbReference type="EC" id="2.7.4.9"/>
    </reaction>
</comment>
<keyword evidence="6" id="KW-0808">Transferase</keyword>
<proteinExistence type="inferred from homology"/>
<dbReference type="HAMAP" id="MF_00165">
    <property type="entry name" value="Thymidylate_kinase"/>
    <property type="match status" value="1"/>
</dbReference>
<dbReference type="InterPro" id="IPR052357">
    <property type="entry name" value="Orn_Lys_Arg_decarboxylase-I"/>
</dbReference>
<keyword evidence="6" id="KW-0067">ATP-binding</keyword>
<evidence type="ECO:0000259" key="8">
    <source>
        <dbReference type="Pfam" id="PF02223"/>
    </source>
</evidence>
<dbReference type="Gene3D" id="3.40.50.300">
    <property type="entry name" value="P-loop containing nucleotide triphosphate hydrolases"/>
    <property type="match status" value="1"/>
</dbReference>
<dbReference type="InterPro" id="IPR036633">
    <property type="entry name" value="Prn/Lys/Arg_de-COase_C_sf"/>
</dbReference>
<dbReference type="Pfam" id="PF02223">
    <property type="entry name" value="Thymidylate_kin"/>
    <property type="match status" value="1"/>
</dbReference>
<sequence>MEKMKMKKMDIKKSIIKNELNKINSHNQYRFHMPGHKGRGEAFALYDYDITEIPGADNLHDAQGIIAQAQEKLAAIYQSDEAAILVNGTTTGIHSAILGSCAPGAQLLVPINCHRAVFGALGLGRIDGVFITPEIDKKLGFAHSISVASVHRALAEYPNIAGMILTNPSYYGTTSDVAKIAAILHDQGKFLIVDEAHGAHLHFSDKLPQDALSAGADVVIQSTHKILGSLTQSSLIHFQGSLVNRQKIKSFLSLLQSSSPSYPLMISVEEAVDSAYEKGEIIFNTIVAAHQKFCQNQSGQEPIVLYDGADGGHDYDRSKWLFQTRGIAGTEVEAQLSVKYGIQCEMSATNHVLAMTGIGTSGDDLVRITQAICDINKTIKLDLSPEKEPKIPLRWWEHIDFTAALQTEMPLWEALAAEHQDKMALNMAVGQLVGDFIIPYPPGIPVLLPGSRISPEMAVYLNDLLDHQVAVVGIDANRAVTIIKKEPVIMEKNHQGQLIVIEGVDGSGKQTQTQLLYDRLIKAGEKVMKISYPRYDKKSSAMVKLYLEGAFGKDPGTISPYIASTFYAADRYASYKEDYEDFLAQGGLVLADRYTTSNMVHQAGKIVDPAERKRFLDWLWDFEFNLYGLPIPDQVFFLNIPPEINQRLIKNRNNKITGKQEKDIHENSPAHLRDSYQSALALVAEYGWTEINCVQNNQLRSIESIHQEIWECIKERKSND</sequence>
<evidence type="ECO:0000256" key="3">
    <source>
        <dbReference type="ARBA" id="ARBA00022793"/>
    </source>
</evidence>
<name>A0ABR6YZ83_9FIRM</name>
<dbReference type="Proteomes" id="UP000622405">
    <property type="component" value="Unassembled WGS sequence"/>
</dbReference>
<gene>
    <name evidence="6" type="primary">tmk</name>
    <name evidence="10" type="ORF">GH811_13035</name>
</gene>
<dbReference type="InterPro" id="IPR015424">
    <property type="entry name" value="PyrdxlP-dep_Trfase"/>
</dbReference>
<dbReference type="CDD" id="cd01672">
    <property type="entry name" value="TMPK"/>
    <property type="match status" value="1"/>
</dbReference>
<dbReference type="PANTHER" id="PTHR43277">
    <property type="entry name" value="ARGININE DECARBOXYLASE"/>
    <property type="match status" value="1"/>
</dbReference>
<keyword evidence="6" id="KW-0547">Nucleotide-binding</keyword>
<evidence type="ECO:0000256" key="6">
    <source>
        <dbReference type="HAMAP-Rule" id="MF_00165"/>
    </source>
</evidence>
<evidence type="ECO:0000313" key="11">
    <source>
        <dbReference type="Proteomes" id="UP000622405"/>
    </source>
</evidence>
<feature type="domain" description="Thymidylate kinase-like" evidence="8">
    <location>
        <begin position="501"/>
        <end position="685"/>
    </location>
</feature>
<keyword evidence="4" id="KW-0663">Pyridoxal phosphate</keyword>
<dbReference type="SUPFAM" id="SSF55904">
    <property type="entry name" value="Ornithine decarboxylase C-terminal domain"/>
    <property type="match status" value="1"/>
</dbReference>
<comment type="similarity">
    <text evidence="6">Belongs to the thymidylate kinase family.</text>
</comment>
<dbReference type="SUPFAM" id="SSF53383">
    <property type="entry name" value="PLP-dependent transferases"/>
    <property type="match status" value="1"/>
</dbReference>
<comment type="caution">
    <text evidence="10">The sequence shown here is derived from an EMBL/GenBank/DDBJ whole genome shotgun (WGS) entry which is preliminary data.</text>
</comment>
<dbReference type="Pfam" id="PF03711">
    <property type="entry name" value="OKR_DC_1_C"/>
    <property type="match status" value="1"/>
</dbReference>
<feature type="domain" description="Orn/Lys/Arg decarboxylases family 1 pyridoxal-P attachment site" evidence="7">
    <location>
        <begin position="20"/>
        <end position="295"/>
    </location>
</feature>
<keyword evidence="3" id="KW-0210">Decarboxylase</keyword>
<evidence type="ECO:0000256" key="5">
    <source>
        <dbReference type="ARBA" id="ARBA00023239"/>
    </source>
</evidence>
<dbReference type="InterPro" id="IPR000310">
    <property type="entry name" value="Orn/Lys/Arg_deCO2ase_major_dom"/>
</dbReference>
<evidence type="ECO:0000259" key="7">
    <source>
        <dbReference type="Pfam" id="PF01276"/>
    </source>
</evidence>
<evidence type="ECO:0000313" key="10">
    <source>
        <dbReference type="EMBL" id="MBC3900543.1"/>
    </source>
</evidence>
<dbReference type="PANTHER" id="PTHR43277:SF4">
    <property type="entry name" value="ARGININE DECARBOXYLASE"/>
    <property type="match status" value="1"/>
</dbReference>
<dbReference type="SUPFAM" id="SSF52540">
    <property type="entry name" value="P-loop containing nucleoside triphosphate hydrolases"/>
    <property type="match status" value="1"/>
</dbReference>
<feature type="domain" description="Orn/Lys/Arg decarboxylase C-terminal" evidence="9">
    <location>
        <begin position="412"/>
        <end position="463"/>
    </location>
</feature>
<reference evidence="10 11" key="1">
    <citation type="journal article" date="2020" name="mSystems">
        <title>Defining Genomic and Predicted Metabolic Features of the Acetobacterium Genus.</title>
        <authorList>
            <person name="Ross D.E."/>
            <person name="Marshall C.W."/>
            <person name="Gulliver D."/>
            <person name="May H.D."/>
            <person name="Norman R.S."/>
        </authorList>
    </citation>
    <scope>NUCLEOTIDE SEQUENCE [LARGE SCALE GENOMIC DNA]</scope>
    <source>
        <strain evidence="10 11">DSM 4132</strain>
    </source>
</reference>
<accession>A0ABR6YZ83</accession>
<evidence type="ECO:0000256" key="1">
    <source>
        <dbReference type="ARBA" id="ARBA00001933"/>
    </source>
</evidence>
<comment type="function">
    <text evidence="6">Phosphorylation of dTMP to form dTDP in both de novo and salvage pathways of dTTP synthesis.</text>
</comment>
<keyword evidence="6" id="KW-0545">Nucleotide biosynthesis</keyword>
<evidence type="ECO:0000256" key="2">
    <source>
        <dbReference type="ARBA" id="ARBA00010671"/>
    </source>
</evidence>
<keyword evidence="11" id="KW-1185">Reference proteome</keyword>
<dbReference type="InterPro" id="IPR039430">
    <property type="entry name" value="Thymidylate_kin-like_dom"/>
</dbReference>
<dbReference type="GO" id="GO:0008483">
    <property type="term" value="F:transaminase activity"/>
    <property type="evidence" value="ECO:0007669"/>
    <property type="project" value="UniProtKB-KW"/>
</dbReference>
<dbReference type="EC" id="2.7.4.9" evidence="6"/>
<keyword evidence="6" id="KW-0418">Kinase</keyword>
<dbReference type="InterPro" id="IPR015421">
    <property type="entry name" value="PyrdxlP-dep_Trfase_major"/>
</dbReference>
<organism evidence="10 11">
    <name type="scientific">Acetobacterium malicum</name>
    <dbReference type="NCBI Taxonomy" id="52692"/>
    <lineage>
        <taxon>Bacteria</taxon>
        <taxon>Bacillati</taxon>
        <taxon>Bacillota</taxon>
        <taxon>Clostridia</taxon>
        <taxon>Eubacteriales</taxon>
        <taxon>Eubacteriaceae</taxon>
        <taxon>Acetobacterium</taxon>
    </lineage>
</organism>
<comment type="cofactor">
    <cofactor evidence="1">
        <name>pyridoxal 5'-phosphate</name>
        <dbReference type="ChEBI" id="CHEBI:597326"/>
    </cofactor>
</comment>
<dbReference type="Gene3D" id="3.90.105.10">
    <property type="entry name" value="Molybdopterin biosynthesis moea protein, domain 2"/>
    <property type="match status" value="1"/>
</dbReference>
<comment type="caution">
    <text evidence="6">Lacks conserved residue(s) required for the propagation of feature annotation.</text>
</comment>
<comment type="similarity">
    <text evidence="2">Belongs to the Orn/Lys/Arg decarboxylase class-I family.</text>
</comment>
<dbReference type="InterPro" id="IPR027417">
    <property type="entry name" value="P-loop_NTPase"/>
</dbReference>
<keyword evidence="5" id="KW-0456">Lyase</keyword>
<dbReference type="EMBL" id="WJBE01000012">
    <property type="protein sequence ID" value="MBC3900543.1"/>
    <property type="molecule type" value="Genomic_DNA"/>
</dbReference>
<keyword evidence="10" id="KW-0032">Aminotransferase</keyword>
<dbReference type="Gene3D" id="3.40.640.10">
    <property type="entry name" value="Type I PLP-dependent aspartate aminotransferase-like (Major domain)"/>
    <property type="match status" value="1"/>
</dbReference>
<evidence type="ECO:0000256" key="4">
    <source>
        <dbReference type="ARBA" id="ARBA00022898"/>
    </source>
</evidence>
<protein>
    <recommendedName>
        <fullName evidence="6">Thymidylate kinase</fullName>
        <ecNumber evidence="6">2.7.4.9</ecNumber>
    </recommendedName>
    <alternativeName>
        <fullName evidence="6">dTMP kinase</fullName>
    </alternativeName>
</protein>
<dbReference type="Pfam" id="PF01276">
    <property type="entry name" value="OKR_DC_1"/>
    <property type="match status" value="1"/>
</dbReference>
<dbReference type="InterPro" id="IPR018094">
    <property type="entry name" value="Thymidylate_kinase"/>
</dbReference>
<dbReference type="InterPro" id="IPR008286">
    <property type="entry name" value="Prn/Lys/Arg_de-COase_C"/>
</dbReference>